<dbReference type="Pfam" id="PF02073">
    <property type="entry name" value="Peptidase_M29"/>
    <property type="match status" value="1"/>
</dbReference>
<comment type="similarity">
    <text evidence="4">Belongs to the peptidase M29 family.</text>
</comment>
<name>E4KPG5_9LACT</name>
<evidence type="ECO:0000256" key="2">
    <source>
        <dbReference type="ARBA" id="ARBA00001946"/>
    </source>
</evidence>
<dbReference type="OrthoDB" id="9803993at2"/>
<dbReference type="GO" id="GO:0006508">
    <property type="term" value="P:proteolysis"/>
    <property type="evidence" value="ECO:0007669"/>
    <property type="project" value="UniProtKB-KW"/>
</dbReference>
<dbReference type="GO" id="GO:0046872">
    <property type="term" value="F:metal ion binding"/>
    <property type="evidence" value="ECO:0007669"/>
    <property type="project" value="UniProtKB-KW"/>
</dbReference>
<proteinExistence type="inferred from homology"/>
<keyword evidence="7" id="KW-0479">Metal-binding</keyword>
<comment type="caution">
    <text evidence="10">The sequence shown here is derived from an EMBL/GenBank/DDBJ whole genome shotgun (WGS) entry which is preliminary data.</text>
</comment>
<evidence type="ECO:0000256" key="4">
    <source>
        <dbReference type="ARBA" id="ARBA00008236"/>
    </source>
</evidence>
<dbReference type="GO" id="GO:0004177">
    <property type="term" value="F:aminopeptidase activity"/>
    <property type="evidence" value="ECO:0007669"/>
    <property type="project" value="UniProtKB-KW"/>
</dbReference>
<dbReference type="RefSeq" id="WP_006418316.1">
    <property type="nucleotide sequence ID" value="NZ_AENN01000015.1"/>
</dbReference>
<dbReference type="AlphaFoldDB" id="E4KPG5"/>
<evidence type="ECO:0000256" key="8">
    <source>
        <dbReference type="ARBA" id="ARBA00022801"/>
    </source>
</evidence>
<dbReference type="eggNOG" id="COG2309">
    <property type="taxonomic scope" value="Bacteria"/>
</dbReference>
<comment type="cofactor">
    <cofactor evidence="3">
        <name>Zn(2+)</name>
        <dbReference type="ChEBI" id="CHEBI:29105"/>
    </cofactor>
</comment>
<keyword evidence="11" id="KW-1185">Reference proteome</keyword>
<keyword evidence="5 10" id="KW-0031">Aminopeptidase</keyword>
<dbReference type="InterPro" id="IPR052170">
    <property type="entry name" value="M29_Exopeptidase"/>
</dbReference>
<dbReference type="STRING" id="908337.HMPREF9257_1453"/>
<reference evidence="10 11" key="1">
    <citation type="submission" date="2010-10" db="EMBL/GenBank/DDBJ databases">
        <authorList>
            <person name="Durkin A.S."/>
            <person name="Madupu R."/>
            <person name="Torralba M."/>
            <person name="Gillis M."/>
            <person name="Methe B."/>
            <person name="Sutton G."/>
            <person name="Nelson K.E."/>
        </authorList>
    </citation>
    <scope>NUCLEOTIDE SEQUENCE [LARGE SCALE GENOMIC DNA]</scope>
    <source>
        <strain evidence="10 11">ACS-139-V-Col8</strain>
    </source>
</reference>
<dbReference type="PANTHER" id="PTHR34448:SF3">
    <property type="entry name" value="AMINOPEPTIDASE AMPS"/>
    <property type="match status" value="1"/>
</dbReference>
<dbReference type="Gene3D" id="3.40.1830.10">
    <property type="entry name" value="Thermophilic metalloprotease (M29)"/>
    <property type="match status" value="1"/>
</dbReference>
<comment type="cofactor">
    <cofactor evidence="1">
        <name>Co(2+)</name>
        <dbReference type="ChEBI" id="CHEBI:48828"/>
    </cofactor>
</comment>
<keyword evidence="8 10" id="KW-0378">Hydrolase</keyword>
<evidence type="ECO:0000313" key="10">
    <source>
        <dbReference type="EMBL" id="EFR31113.1"/>
    </source>
</evidence>
<evidence type="ECO:0000256" key="1">
    <source>
        <dbReference type="ARBA" id="ARBA00001941"/>
    </source>
</evidence>
<dbReference type="MEROPS" id="M29.004"/>
<accession>E4KPG5</accession>
<dbReference type="SUPFAM" id="SSF144052">
    <property type="entry name" value="Thermophilic metalloprotease-like"/>
    <property type="match status" value="1"/>
</dbReference>
<protein>
    <submittedName>
        <fullName evidence="10">Thermophilic metalloprotease (M29)</fullName>
        <ecNumber evidence="10">3.4.11.-</ecNumber>
    </submittedName>
</protein>
<sequence>MTLQNFDQLLKKYADLLIYKGINVTEGDYVNIQTDVNSIELTRLLVAAAYEAGATDVHIQWSDDQIARLNFQNQTIDQLKEVPDYVVAESDYYIEKRAKRLAIRSTDPNNFKGIDADKIAAANKAKSIAMHNMRLATQANVVSWTVAAAAGQAWAQLVFPDKSPEDALDALWDQIFKSTRVYEEDPIKAWDDHEAKLQEKAKYLNDQQFDQLHYTGPGTDFTVGMPKNHVWESAGSHNEAGQIFIANMPTEEVFTAPDSFRAQGYVSASKPLSYGGVVIDGMKFYFEDGKVTKVEASQGQATLEKLVEENDGARSLGEVALVPHKSPISQSNIIFFNTLFDENASNHIALGQAYATSIQDGTKMSQDQLKAAGLNRSTVHVDFMIGNGQMDIDGIKADGSVHPIFRNGEWAF</sequence>
<dbReference type="GO" id="GO:0008237">
    <property type="term" value="F:metallopeptidase activity"/>
    <property type="evidence" value="ECO:0007669"/>
    <property type="project" value="UniProtKB-KW"/>
</dbReference>
<dbReference type="InterPro" id="IPR000787">
    <property type="entry name" value="Peptidase_M29"/>
</dbReference>
<keyword evidence="9 10" id="KW-0482">Metalloprotease</keyword>
<keyword evidence="6 10" id="KW-0645">Protease</keyword>
<dbReference type="Proteomes" id="UP000005990">
    <property type="component" value="Unassembled WGS sequence"/>
</dbReference>
<evidence type="ECO:0000313" key="11">
    <source>
        <dbReference type="Proteomes" id="UP000005990"/>
    </source>
</evidence>
<dbReference type="InterPro" id="IPR035097">
    <property type="entry name" value="M29_N-terminal"/>
</dbReference>
<dbReference type="EC" id="3.4.11.-" evidence="10"/>
<evidence type="ECO:0000256" key="9">
    <source>
        <dbReference type="ARBA" id="ARBA00023049"/>
    </source>
</evidence>
<comment type="cofactor">
    <cofactor evidence="2">
        <name>Mg(2+)</name>
        <dbReference type="ChEBI" id="CHEBI:18420"/>
    </cofactor>
</comment>
<evidence type="ECO:0000256" key="7">
    <source>
        <dbReference type="ARBA" id="ARBA00022723"/>
    </source>
</evidence>
<dbReference type="PRINTS" id="PR00919">
    <property type="entry name" value="THERMOPTASE"/>
</dbReference>
<organism evidence="10 11">
    <name type="scientific">Eremococcus coleocola ACS-139-V-Col8</name>
    <dbReference type="NCBI Taxonomy" id="908337"/>
    <lineage>
        <taxon>Bacteria</taxon>
        <taxon>Bacillati</taxon>
        <taxon>Bacillota</taxon>
        <taxon>Bacilli</taxon>
        <taxon>Lactobacillales</taxon>
        <taxon>Aerococcaceae</taxon>
        <taxon>Eremococcus</taxon>
    </lineage>
</organism>
<gene>
    <name evidence="10" type="primary">pepS</name>
    <name evidence="10" type="ORF">HMPREF9257_1453</name>
</gene>
<evidence type="ECO:0000256" key="3">
    <source>
        <dbReference type="ARBA" id="ARBA00001947"/>
    </source>
</evidence>
<evidence type="ECO:0000256" key="5">
    <source>
        <dbReference type="ARBA" id="ARBA00022438"/>
    </source>
</evidence>
<evidence type="ECO:0000256" key="6">
    <source>
        <dbReference type="ARBA" id="ARBA00022670"/>
    </source>
</evidence>
<dbReference type="PANTHER" id="PTHR34448">
    <property type="entry name" value="AMINOPEPTIDASE"/>
    <property type="match status" value="1"/>
</dbReference>
<dbReference type="EMBL" id="AENN01000015">
    <property type="protein sequence ID" value="EFR31113.1"/>
    <property type="molecule type" value="Genomic_DNA"/>
</dbReference>